<accession>A0A167TIC5</accession>
<evidence type="ECO:0000256" key="7">
    <source>
        <dbReference type="ARBA" id="ARBA00023054"/>
    </source>
</evidence>
<feature type="region of interest" description="Disordered" evidence="11">
    <location>
        <begin position="125"/>
        <end position="144"/>
    </location>
</feature>
<dbReference type="GO" id="GO:0005484">
    <property type="term" value="F:SNAP receptor activity"/>
    <property type="evidence" value="ECO:0007669"/>
    <property type="project" value="InterPro"/>
</dbReference>
<feature type="coiled-coil region" evidence="10">
    <location>
        <begin position="41"/>
        <end position="68"/>
    </location>
</feature>
<comment type="similarity">
    <text evidence="9">Belongs to the SEC20 family.</text>
</comment>
<evidence type="ECO:0000256" key="4">
    <source>
        <dbReference type="ARBA" id="ARBA00022824"/>
    </source>
</evidence>
<evidence type="ECO:0000256" key="10">
    <source>
        <dbReference type="SAM" id="Coils"/>
    </source>
</evidence>
<name>A0A167TIC5_9AGAM</name>
<dbReference type="Proteomes" id="UP000076532">
    <property type="component" value="Unassembled WGS sequence"/>
</dbReference>
<dbReference type="PANTHER" id="PTHR12825">
    <property type="entry name" value="BNIP1-RELATED"/>
    <property type="match status" value="1"/>
</dbReference>
<reference evidence="14 15" key="1">
    <citation type="journal article" date="2016" name="Mol. Biol. Evol.">
        <title>Comparative Genomics of Early-Diverging Mushroom-Forming Fungi Provides Insights into the Origins of Lignocellulose Decay Capabilities.</title>
        <authorList>
            <person name="Nagy L.G."/>
            <person name="Riley R."/>
            <person name="Tritt A."/>
            <person name="Adam C."/>
            <person name="Daum C."/>
            <person name="Floudas D."/>
            <person name="Sun H."/>
            <person name="Yadav J.S."/>
            <person name="Pangilinan J."/>
            <person name="Larsson K.H."/>
            <person name="Matsuura K."/>
            <person name="Barry K."/>
            <person name="Labutti K."/>
            <person name="Kuo R."/>
            <person name="Ohm R.A."/>
            <person name="Bhattacharya S.S."/>
            <person name="Shirouzu T."/>
            <person name="Yoshinaga Y."/>
            <person name="Martin F.M."/>
            <person name="Grigoriev I.V."/>
            <person name="Hibbett D.S."/>
        </authorList>
    </citation>
    <scope>NUCLEOTIDE SEQUENCE [LARGE SCALE GENOMIC DNA]</scope>
    <source>
        <strain evidence="14 15">CBS 109695</strain>
    </source>
</reference>
<sequence>MPPLPTTYDDETKALIASIQRRQKDLTEFQIPRLRNCKGPLNVQQNFAAELREDIDALSKQIEALDVSVGDQKGERNRRALRMSVDEFLETLGITRRNARAALLTSKRVIDSQSVSQREELLRSSVMTEKQNSNEKSGGDALMKANDDVTDSLRRTIGLMQTELERSVLTSQMLDSSTATLRSTSATHDTLEAVMGTSKQLITALEKSDWLDRLLIISAVCFFFLVVLFILKQRFVDRGLRIALWWTKFLPTGDLDFDKMERGEGAVRTASAVASSVIATTLAGLSHAASATIASAASATSTEADVTAASLSPTLSSIAASATDSLRTSDQTESSSNMHDEL</sequence>
<evidence type="ECO:0000259" key="13">
    <source>
        <dbReference type="Pfam" id="PF03908"/>
    </source>
</evidence>
<dbReference type="AlphaFoldDB" id="A0A167TIC5"/>
<dbReference type="STRING" id="436010.A0A167TIC5"/>
<keyword evidence="6 12" id="KW-1133">Transmembrane helix</keyword>
<dbReference type="EMBL" id="KV418212">
    <property type="protein sequence ID" value="KZP02970.1"/>
    <property type="molecule type" value="Genomic_DNA"/>
</dbReference>
<evidence type="ECO:0000256" key="12">
    <source>
        <dbReference type="SAM" id="Phobius"/>
    </source>
</evidence>
<dbReference type="PANTHER" id="PTHR12825:SF0">
    <property type="entry name" value="VESICLE TRANSPORT PROTEIN SEC20"/>
    <property type="match status" value="1"/>
</dbReference>
<evidence type="ECO:0000256" key="5">
    <source>
        <dbReference type="ARBA" id="ARBA00022892"/>
    </source>
</evidence>
<dbReference type="InterPro" id="IPR056173">
    <property type="entry name" value="Sec20_C"/>
</dbReference>
<gene>
    <name evidence="14" type="ORF">FIBSPDRAFT_1055529</name>
</gene>
<keyword evidence="7 10" id="KW-0175">Coiled coil</keyword>
<organism evidence="14 15">
    <name type="scientific">Athelia psychrophila</name>
    <dbReference type="NCBI Taxonomy" id="1759441"/>
    <lineage>
        <taxon>Eukaryota</taxon>
        <taxon>Fungi</taxon>
        <taxon>Dikarya</taxon>
        <taxon>Basidiomycota</taxon>
        <taxon>Agaricomycotina</taxon>
        <taxon>Agaricomycetes</taxon>
        <taxon>Agaricomycetidae</taxon>
        <taxon>Atheliales</taxon>
        <taxon>Atheliaceae</taxon>
        <taxon>Athelia</taxon>
    </lineage>
</organism>
<evidence type="ECO:0000256" key="2">
    <source>
        <dbReference type="ARBA" id="ARBA00022448"/>
    </source>
</evidence>
<keyword evidence="4" id="KW-0256">Endoplasmic reticulum</keyword>
<comment type="subcellular location">
    <subcellularLocation>
        <location evidence="1">Endoplasmic reticulum membrane</location>
        <topology evidence="1">Single-pass type IV membrane protein</topology>
    </subcellularLocation>
</comment>
<evidence type="ECO:0000256" key="1">
    <source>
        <dbReference type="ARBA" id="ARBA00004163"/>
    </source>
</evidence>
<evidence type="ECO:0000256" key="3">
    <source>
        <dbReference type="ARBA" id="ARBA00022692"/>
    </source>
</evidence>
<keyword evidence="5" id="KW-0931">ER-Golgi transport</keyword>
<keyword evidence="3 12" id="KW-0812">Transmembrane</keyword>
<proteinExistence type="inferred from homology"/>
<dbReference type="GO" id="GO:0006890">
    <property type="term" value="P:retrograde vesicle-mediated transport, Golgi to endoplasmic reticulum"/>
    <property type="evidence" value="ECO:0007669"/>
    <property type="project" value="InterPro"/>
</dbReference>
<dbReference type="InterPro" id="IPR005606">
    <property type="entry name" value="Sec20"/>
</dbReference>
<evidence type="ECO:0000256" key="6">
    <source>
        <dbReference type="ARBA" id="ARBA00022989"/>
    </source>
</evidence>
<evidence type="ECO:0000256" key="8">
    <source>
        <dbReference type="ARBA" id="ARBA00023136"/>
    </source>
</evidence>
<feature type="transmembrane region" description="Helical" evidence="12">
    <location>
        <begin position="210"/>
        <end position="231"/>
    </location>
</feature>
<dbReference type="OrthoDB" id="46868at2759"/>
<feature type="compositionally biased region" description="Polar residues" evidence="11">
    <location>
        <begin position="125"/>
        <end position="136"/>
    </location>
</feature>
<protein>
    <submittedName>
        <fullName evidence="14">Sec20-domain-containing protein</fullName>
    </submittedName>
</protein>
<dbReference type="GO" id="GO:0005789">
    <property type="term" value="C:endoplasmic reticulum membrane"/>
    <property type="evidence" value="ECO:0007669"/>
    <property type="project" value="UniProtKB-SubCell"/>
</dbReference>
<keyword evidence="15" id="KW-1185">Reference proteome</keyword>
<keyword evidence="8 12" id="KW-0472">Membrane</keyword>
<dbReference type="GO" id="GO:0031201">
    <property type="term" value="C:SNARE complex"/>
    <property type="evidence" value="ECO:0007669"/>
    <property type="project" value="TreeGrafter"/>
</dbReference>
<dbReference type="Pfam" id="PF03908">
    <property type="entry name" value="Sec20"/>
    <property type="match status" value="1"/>
</dbReference>
<keyword evidence="2" id="KW-0813">Transport</keyword>
<evidence type="ECO:0000256" key="9">
    <source>
        <dbReference type="ARBA" id="ARBA00037934"/>
    </source>
</evidence>
<evidence type="ECO:0000256" key="11">
    <source>
        <dbReference type="SAM" id="MobiDB-lite"/>
    </source>
</evidence>
<evidence type="ECO:0000313" key="14">
    <source>
        <dbReference type="EMBL" id="KZP02970.1"/>
    </source>
</evidence>
<feature type="region of interest" description="Disordered" evidence="11">
    <location>
        <begin position="321"/>
        <end position="342"/>
    </location>
</feature>
<feature type="domain" description="Sec20 C-terminal" evidence="13">
    <location>
        <begin position="146"/>
        <end position="234"/>
    </location>
</feature>
<evidence type="ECO:0000313" key="15">
    <source>
        <dbReference type="Proteomes" id="UP000076532"/>
    </source>
</evidence>